<dbReference type="RefSeq" id="WP_165586957.1">
    <property type="nucleotide sequence ID" value="NZ_AQQZ01000004.1"/>
</dbReference>
<dbReference type="STRING" id="1317121.ATO11_10635"/>
<keyword evidence="6 7" id="KW-0472">Membrane</keyword>
<feature type="transmembrane region" description="Helical" evidence="7">
    <location>
        <begin position="416"/>
        <end position="436"/>
    </location>
</feature>
<dbReference type="Gene3D" id="3.90.550.10">
    <property type="entry name" value="Spore Coat Polysaccharide Biosynthesis Protein SpsA, Chain A"/>
    <property type="match status" value="1"/>
</dbReference>
<accession>A0A0L1JPJ1</accession>
<evidence type="ECO:0000259" key="9">
    <source>
        <dbReference type="Pfam" id="PF13632"/>
    </source>
</evidence>
<dbReference type="GO" id="GO:0016758">
    <property type="term" value="F:hexosyltransferase activity"/>
    <property type="evidence" value="ECO:0007669"/>
    <property type="project" value="TreeGrafter"/>
</dbReference>
<dbReference type="PANTHER" id="PTHR43867">
    <property type="entry name" value="CELLULOSE SYNTHASE CATALYTIC SUBUNIT A [UDP-FORMING]"/>
    <property type="match status" value="1"/>
</dbReference>
<protein>
    <recommendedName>
        <fullName evidence="8 9">Glycosyltransferase 2-like domain-containing protein</fullName>
    </recommendedName>
</protein>
<dbReference type="AlphaFoldDB" id="A0A0L1JPJ1"/>
<feature type="domain" description="Glycosyltransferase 2-like" evidence="9">
    <location>
        <begin position="274"/>
        <end position="437"/>
    </location>
</feature>
<keyword evidence="5 7" id="KW-1133">Transmembrane helix</keyword>
<name>A0A0L1JPJ1_9RHOB</name>
<dbReference type="Pfam" id="PF00535">
    <property type="entry name" value="Glycos_transf_2"/>
    <property type="match status" value="1"/>
</dbReference>
<keyword evidence="4 7" id="KW-0812">Transmembrane</keyword>
<proteinExistence type="predicted"/>
<dbReference type="CDD" id="cd06421">
    <property type="entry name" value="CESA_CelA_like"/>
    <property type="match status" value="1"/>
</dbReference>
<feature type="transmembrane region" description="Helical" evidence="7">
    <location>
        <begin position="443"/>
        <end position="465"/>
    </location>
</feature>
<dbReference type="EMBL" id="AQQZ01000004">
    <property type="protein sequence ID" value="KNG93651.1"/>
    <property type="molecule type" value="Genomic_DNA"/>
</dbReference>
<keyword evidence="2" id="KW-0328">Glycosyltransferase</keyword>
<evidence type="ECO:0000256" key="3">
    <source>
        <dbReference type="ARBA" id="ARBA00022679"/>
    </source>
</evidence>
<evidence type="ECO:0000259" key="8">
    <source>
        <dbReference type="Pfam" id="PF00535"/>
    </source>
</evidence>
<evidence type="ECO:0000256" key="4">
    <source>
        <dbReference type="ARBA" id="ARBA00022692"/>
    </source>
</evidence>
<dbReference type="InterPro" id="IPR001173">
    <property type="entry name" value="Glyco_trans_2-like"/>
</dbReference>
<reference evidence="10 11" key="1">
    <citation type="journal article" date="2015" name="Int. J. Syst. Evol. Microbiol.">
        <title>Aestuariivita atlantica sp. nov., isolated from deep sea sediment of the Atlantic Ocean.</title>
        <authorList>
            <person name="Li G."/>
            <person name="Lai Q."/>
            <person name="Du Y."/>
            <person name="Liu X."/>
            <person name="Sun F."/>
            <person name="Shao Z."/>
        </authorList>
    </citation>
    <scope>NUCLEOTIDE SEQUENCE [LARGE SCALE GENOMIC DNA]</scope>
    <source>
        <strain evidence="10 11">22II-S11-z3</strain>
    </source>
</reference>
<evidence type="ECO:0000313" key="10">
    <source>
        <dbReference type="EMBL" id="KNG93651.1"/>
    </source>
</evidence>
<feature type="transmembrane region" description="Helical" evidence="7">
    <location>
        <begin position="54"/>
        <end position="77"/>
    </location>
</feature>
<dbReference type="PANTHER" id="PTHR43867:SF2">
    <property type="entry name" value="CELLULOSE SYNTHASE CATALYTIC SUBUNIT A [UDP-FORMING]"/>
    <property type="match status" value="1"/>
</dbReference>
<dbReference type="InterPro" id="IPR029044">
    <property type="entry name" value="Nucleotide-diphossugar_trans"/>
</dbReference>
<dbReference type="Pfam" id="PF13632">
    <property type="entry name" value="Glyco_trans_2_3"/>
    <property type="match status" value="1"/>
</dbReference>
<sequence length="607" mass="67516">MTGYFTAYERRLPPATPPMSARREAAWHFWAALTIGLGLWYLHWRWTASLNPDALGFSMAVALAETMAYLGTLLFFYDIWKEGDTPRQAPPATRAEVGLDPHGAVSVDVFITTYDEDVDIVEPSIRDALAVSVPDGVTCAVHVLDDGDRPDMRALAGRLGAGYLRRDTNEGFKAGNIRNALFETDGDFIVICDADTRLMPTFLENTLGYFRDPNVAWVQTPHWFYDIPEGQPLARVWERKAGKAGRCAARIWGVLSGQTHVGRDPFHSDPAVFFDVIQRRRNRHGASFCCGAGSIHRREAVFECALRTYAADLGRLQRRSGVASTGPCAEHLSGDVDLQPFRFHVSEDLFTSILLHSDDAAAWRSVYHPQVESRMLSPWSMDAWATQRLKYAGGTFDILLRANPLFRRGMPWRIKLHYAATFWSYLGTLWMPVLLFAPGISMLLGVAAVEAYSITFFAHLLPVLLANEVAMSIGCKGHDKTSGSIMWLSSFPLTLRALWLVARGKRPKFPPTPKTPGRGASYRHVRANIAILAFFALAAAWGIWAHFAGSIAHSGAFMVVNLFWLGWNALGVGRIITAASWQPKNELNIRTQDQPGEAQDARNLQPV</sequence>
<evidence type="ECO:0000256" key="6">
    <source>
        <dbReference type="ARBA" id="ARBA00023136"/>
    </source>
</evidence>
<comment type="subcellular location">
    <subcellularLocation>
        <location evidence="1">Membrane</location>
        <topology evidence="1">Multi-pass membrane protein</topology>
    </subcellularLocation>
</comment>
<feature type="transmembrane region" description="Helical" evidence="7">
    <location>
        <begin position="550"/>
        <end position="570"/>
    </location>
</feature>
<feature type="transmembrane region" description="Helical" evidence="7">
    <location>
        <begin position="25"/>
        <end position="42"/>
    </location>
</feature>
<keyword evidence="3" id="KW-0808">Transferase</keyword>
<keyword evidence="11" id="KW-1185">Reference proteome</keyword>
<evidence type="ECO:0000256" key="1">
    <source>
        <dbReference type="ARBA" id="ARBA00004141"/>
    </source>
</evidence>
<dbReference type="Proteomes" id="UP000036938">
    <property type="component" value="Unassembled WGS sequence"/>
</dbReference>
<dbReference type="SUPFAM" id="SSF53448">
    <property type="entry name" value="Nucleotide-diphospho-sugar transferases"/>
    <property type="match status" value="1"/>
</dbReference>
<evidence type="ECO:0000256" key="5">
    <source>
        <dbReference type="ARBA" id="ARBA00022989"/>
    </source>
</evidence>
<evidence type="ECO:0000256" key="2">
    <source>
        <dbReference type="ARBA" id="ARBA00022676"/>
    </source>
</evidence>
<gene>
    <name evidence="10" type="ORF">ATO11_10635</name>
</gene>
<dbReference type="InterPro" id="IPR050321">
    <property type="entry name" value="Glycosyltr_2/OpgH_subfam"/>
</dbReference>
<feature type="domain" description="Glycosyltransferase 2-like" evidence="8">
    <location>
        <begin position="109"/>
        <end position="246"/>
    </location>
</feature>
<dbReference type="PATRIC" id="fig|1317121.7.peg.2803"/>
<feature type="transmembrane region" description="Helical" evidence="7">
    <location>
        <begin position="525"/>
        <end position="544"/>
    </location>
</feature>
<organism evidence="10 11">
    <name type="scientific">Pseudaestuariivita atlantica</name>
    <dbReference type="NCBI Taxonomy" id="1317121"/>
    <lineage>
        <taxon>Bacteria</taxon>
        <taxon>Pseudomonadati</taxon>
        <taxon>Pseudomonadota</taxon>
        <taxon>Alphaproteobacteria</taxon>
        <taxon>Rhodobacterales</taxon>
        <taxon>Paracoccaceae</taxon>
        <taxon>Pseudaestuariivita</taxon>
    </lineage>
</organism>
<dbReference type="GO" id="GO:0005886">
    <property type="term" value="C:plasma membrane"/>
    <property type="evidence" value="ECO:0007669"/>
    <property type="project" value="TreeGrafter"/>
</dbReference>
<comment type="caution">
    <text evidence="10">The sequence shown here is derived from an EMBL/GenBank/DDBJ whole genome shotgun (WGS) entry which is preliminary data.</text>
</comment>
<evidence type="ECO:0000256" key="7">
    <source>
        <dbReference type="SAM" id="Phobius"/>
    </source>
</evidence>
<evidence type="ECO:0000313" key="11">
    <source>
        <dbReference type="Proteomes" id="UP000036938"/>
    </source>
</evidence>